<dbReference type="InterPro" id="IPR023286">
    <property type="entry name" value="ABATE_dom_sf"/>
</dbReference>
<evidence type="ECO:0000256" key="1">
    <source>
        <dbReference type="SAM" id="MobiDB-lite"/>
    </source>
</evidence>
<dbReference type="EMBL" id="CP118615">
    <property type="protein sequence ID" value="WDZ84203.1"/>
    <property type="molecule type" value="Genomic_DNA"/>
</dbReference>
<dbReference type="RefSeq" id="WP_275030766.1">
    <property type="nucleotide sequence ID" value="NZ_CP118615.1"/>
</dbReference>
<organism evidence="3 4">
    <name type="scientific">Micromonospora cathayae</name>
    <dbReference type="NCBI Taxonomy" id="3028804"/>
    <lineage>
        <taxon>Bacteria</taxon>
        <taxon>Bacillati</taxon>
        <taxon>Actinomycetota</taxon>
        <taxon>Actinomycetes</taxon>
        <taxon>Micromonosporales</taxon>
        <taxon>Micromonosporaceae</taxon>
        <taxon>Micromonospora</taxon>
    </lineage>
</organism>
<evidence type="ECO:0000259" key="2">
    <source>
        <dbReference type="Pfam" id="PF11706"/>
    </source>
</evidence>
<name>A0ABY7ZQ55_9ACTN</name>
<dbReference type="PANTHER" id="PTHR35525:SF3">
    <property type="entry name" value="BLL6575 PROTEIN"/>
    <property type="match status" value="1"/>
</dbReference>
<dbReference type="PANTHER" id="PTHR35525">
    <property type="entry name" value="BLL6575 PROTEIN"/>
    <property type="match status" value="1"/>
</dbReference>
<feature type="domain" description="Zinc finger CGNR" evidence="2">
    <location>
        <begin position="129"/>
        <end position="170"/>
    </location>
</feature>
<feature type="region of interest" description="Disordered" evidence="1">
    <location>
        <begin position="159"/>
        <end position="217"/>
    </location>
</feature>
<gene>
    <name evidence="3" type="ORF">PVK37_27700</name>
</gene>
<dbReference type="Gene3D" id="1.10.3300.10">
    <property type="entry name" value="Jann2411-like domain"/>
    <property type="match status" value="1"/>
</dbReference>
<evidence type="ECO:0000313" key="3">
    <source>
        <dbReference type="EMBL" id="WDZ84203.1"/>
    </source>
</evidence>
<sequence>MHINPYGRDPVTFAADLAAAPPSTPAELHERCVEAGISVEVPVSAQDLTGTLTFLDDWLAVVDAATEEERAHLLNRLLRDASAHPRLTNHAGTGWHLHYRDPDVPLAASLRALLSVGTALHLVGRGMNRLGRCALPECRRAYADVSRTGRQRYCRPSCANRDAVRRHRARTGVPPQTPARPDLPTASTRPDLPTAPGRADMATAPGRAEPPATAGRK</sequence>
<proteinExistence type="predicted"/>
<keyword evidence="4" id="KW-1185">Reference proteome</keyword>
<dbReference type="Proteomes" id="UP001219605">
    <property type="component" value="Chromosome"/>
</dbReference>
<dbReference type="Pfam" id="PF11706">
    <property type="entry name" value="zf-CGNR"/>
    <property type="match status" value="1"/>
</dbReference>
<protein>
    <submittedName>
        <fullName evidence="3">CGNR zinc finger domain-containing protein</fullName>
    </submittedName>
</protein>
<dbReference type="InterPro" id="IPR010852">
    <property type="entry name" value="ABATE"/>
</dbReference>
<accession>A0ABY7ZQ55</accession>
<evidence type="ECO:0000313" key="4">
    <source>
        <dbReference type="Proteomes" id="UP001219605"/>
    </source>
</evidence>
<dbReference type="InterPro" id="IPR021005">
    <property type="entry name" value="Znf_CGNR"/>
</dbReference>
<reference evidence="3 4" key="1">
    <citation type="submission" date="2023-02" db="EMBL/GenBank/DDBJ databases">
        <authorList>
            <person name="Mo P."/>
        </authorList>
    </citation>
    <scope>NUCLEOTIDE SEQUENCE [LARGE SCALE GENOMIC DNA]</scope>
    <source>
        <strain evidence="3 4">HUAS 3</strain>
    </source>
</reference>
<dbReference type="SUPFAM" id="SSF160904">
    <property type="entry name" value="Jann2411-like"/>
    <property type="match status" value="1"/>
</dbReference>